<dbReference type="EMBL" id="JAETWB010000005">
    <property type="protein sequence ID" value="MBL6079134.1"/>
    <property type="molecule type" value="Genomic_DNA"/>
</dbReference>
<evidence type="ECO:0000313" key="9">
    <source>
        <dbReference type="Proteomes" id="UP000660885"/>
    </source>
</evidence>
<feature type="transmembrane region" description="Helical" evidence="6">
    <location>
        <begin position="351"/>
        <end position="373"/>
    </location>
</feature>
<comment type="subcellular location">
    <subcellularLocation>
        <location evidence="1">Membrane</location>
        <topology evidence="1">Multi-pass membrane protein</topology>
    </subcellularLocation>
</comment>
<name>A0ABS1U5D9_9PROT</name>
<proteinExistence type="inferred from homology"/>
<dbReference type="Gene3D" id="1.20.1250.20">
    <property type="entry name" value="MFS general substrate transporter like domains"/>
    <property type="match status" value="1"/>
</dbReference>
<dbReference type="Proteomes" id="UP000660885">
    <property type="component" value="Unassembled WGS sequence"/>
</dbReference>
<feature type="transmembrane region" description="Helical" evidence="6">
    <location>
        <begin position="199"/>
        <end position="221"/>
    </location>
</feature>
<feature type="transmembrane region" description="Helical" evidence="6">
    <location>
        <begin position="132"/>
        <end position="158"/>
    </location>
</feature>
<feature type="transmembrane region" description="Helical" evidence="6">
    <location>
        <begin position="62"/>
        <end position="83"/>
    </location>
</feature>
<dbReference type="InterPro" id="IPR026036">
    <property type="entry name" value="PucC"/>
</dbReference>
<gene>
    <name evidence="8" type="ORF">JMJ56_14040</name>
</gene>
<feature type="transmembrane region" description="Helical" evidence="6">
    <location>
        <begin position="419"/>
        <end position="442"/>
    </location>
</feature>
<evidence type="ECO:0000256" key="1">
    <source>
        <dbReference type="ARBA" id="ARBA00004141"/>
    </source>
</evidence>
<feature type="transmembrane region" description="Helical" evidence="6">
    <location>
        <begin position="103"/>
        <end position="126"/>
    </location>
</feature>
<evidence type="ECO:0000256" key="6">
    <source>
        <dbReference type="SAM" id="Phobius"/>
    </source>
</evidence>
<feature type="domain" description="Major facilitator superfamily (MFS) profile" evidence="7">
    <location>
        <begin position="34"/>
        <end position="447"/>
    </location>
</feature>
<evidence type="ECO:0000256" key="2">
    <source>
        <dbReference type="ARBA" id="ARBA00008412"/>
    </source>
</evidence>
<feature type="transmembrane region" description="Helical" evidence="6">
    <location>
        <begin position="319"/>
        <end position="345"/>
    </location>
</feature>
<evidence type="ECO:0000259" key="7">
    <source>
        <dbReference type="PROSITE" id="PS50850"/>
    </source>
</evidence>
<feature type="transmembrane region" description="Helical" evidence="6">
    <location>
        <begin position="385"/>
        <end position="407"/>
    </location>
</feature>
<evidence type="ECO:0000256" key="4">
    <source>
        <dbReference type="ARBA" id="ARBA00022989"/>
    </source>
</evidence>
<dbReference type="InterPro" id="IPR020846">
    <property type="entry name" value="MFS_dom"/>
</dbReference>
<feature type="transmembrane region" description="Helical" evidence="6">
    <location>
        <begin position="23"/>
        <end position="42"/>
    </location>
</feature>
<feature type="transmembrane region" description="Helical" evidence="6">
    <location>
        <begin position="170"/>
        <end position="193"/>
    </location>
</feature>
<comment type="caution">
    <text evidence="8">The sequence shown here is derived from an EMBL/GenBank/DDBJ whole genome shotgun (WGS) entry which is preliminary data.</text>
</comment>
<dbReference type="SUPFAM" id="SSF103473">
    <property type="entry name" value="MFS general substrate transporter"/>
    <property type="match status" value="1"/>
</dbReference>
<dbReference type="CDD" id="cd06176">
    <property type="entry name" value="MFS_BCD_PucC-like"/>
    <property type="match status" value="1"/>
</dbReference>
<reference evidence="8 9" key="1">
    <citation type="submission" date="2021-01" db="EMBL/GenBank/DDBJ databases">
        <title>Belnapia mucosa sp. nov. and Belnapia arida sp. nov., isolated from the Tabernas Desert (Almeria, Spain).</title>
        <authorList>
            <person name="Molina-Menor E."/>
            <person name="Vidal-Verdu A."/>
            <person name="Calonge A."/>
            <person name="Satari L."/>
            <person name="Pereto J."/>
            <person name="Porcar M."/>
        </authorList>
    </citation>
    <scope>NUCLEOTIDE SEQUENCE [LARGE SCALE GENOMIC DNA]</scope>
    <source>
        <strain evidence="8 9">T18</strain>
    </source>
</reference>
<dbReference type="Pfam" id="PF03209">
    <property type="entry name" value="PUCC"/>
    <property type="match status" value="1"/>
</dbReference>
<evidence type="ECO:0000256" key="5">
    <source>
        <dbReference type="ARBA" id="ARBA00023136"/>
    </source>
</evidence>
<keyword evidence="3 6" id="KW-0812">Transmembrane</keyword>
<evidence type="ECO:0000313" key="8">
    <source>
        <dbReference type="EMBL" id="MBL6079134.1"/>
    </source>
</evidence>
<keyword evidence="9" id="KW-1185">Reference proteome</keyword>
<dbReference type="InterPro" id="IPR036259">
    <property type="entry name" value="MFS_trans_sf"/>
</dbReference>
<dbReference type="PIRSF" id="PIRSF016565">
    <property type="entry name" value="PucC"/>
    <property type="match status" value="1"/>
</dbReference>
<dbReference type="InterPro" id="IPR004896">
    <property type="entry name" value="PucC-rel"/>
</dbReference>
<sequence>MVQRHGHDALCARDALRGLRNPFPLGAGAAVIGWLGILRLGLVQTSLGAVVVLTTSAINRVMVVELGLPATIPGLLVALHYAVQLMRPAMGYGSDAGGRRTPWIIGGVGVLALGGIGAALATGLMAEWRVAGLALAAASFVMIGLGVGAAGTSLLALLATRVAPARRAPAATIVWLMMIFGFIVTTAVAGRFLDPFSPARLLAVAAVVSGLALLVTVLAVWGMEPKALRTEPDTAPRAGFRAALAEIWDERQARQFTVFVFVSMLAYSAQDLILEPFGGVVFGLSLGETTKLASLQHGGVFGGMILVAVLGGRFGSLKGWTVAGCAASAVALFGLAGAGAVGPGWPLGASYVALGVANGAFAAAAIATMMQLAGQGRGGREGMRMGLWGAAQAIAFGLGGLAGAGASDLARSLIASAPIAYGTVFCGEAALFLVSGVLAARIGRAAAPGLRLGGLAASRNG</sequence>
<keyword evidence="4 6" id="KW-1133">Transmembrane helix</keyword>
<feature type="transmembrane region" description="Helical" evidence="6">
    <location>
        <begin position="256"/>
        <end position="274"/>
    </location>
</feature>
<accession>A0ABS1U5D9</accession>
<feature type="transmembrane region" description="Helical" evidence="6">
    <location>
        <begin position="294"/>
        <end position="312"/>
    </location>
</feature>
<comment type="similarity">
    <text evidence="2">Belongs to the PucC family.</text>
</comment>
<dbReference type="PANTHER" id="PTHR23538">
    <property type="entry name" value="44.5 KD BACTERIOCHLOROPHYLL SYNTHASE SUBUNIT"/>
    <property type="match status" value="1"/>
</dbReference>
<dbReference type="PROSITE" id="PS50850">
    <property type="entry name" value="MFS"/>
    <property type="match status" value="1"/>
</dbReference>
<organism evidence="8 9">
    <name type="scientific">Belnapia arida</name>
    <dbReference type="NCBI Taxonomy" id="2804533"/>
    <lineage>
        <taxon>Bacteria</taxon>
        <taxon>Pseudomonadati</taxon>
        <taxon>Pseudomonadota</taxon>
        <taxon>Alphaproteobacteria</taxon>
        <taxon>Acetobacterales</taxon>
        <taxon>Roseomonadaceae</taxon>
        <taxon>Belnapia</taxon>
    </lineage>
</organism>
<dbReference type="PANTHER" id="PTHR23538:SF1">
    <property type="entry name" value="44.5 KD BACTERIOCHLOROPHYLL SYNTHASE SUBUNIT"/>
    <property type="match status" value="1"/>
</dbReference>
<protein>
    <submittedName>
        <fullName evidence="8">BCD family MFS transporter</fullName>
    </submittedName>
</protein>
<evidence type="ECO:0000256" key="3">
    <source>
        <dbReference type="ARBA" id="ARBA00022692"/>
    </source>
</evidence>
<keyword evidence="5 6" id="KW-0472">Membrane</keyword>